<reference evidence="11" key="1">
    <citation type="journal article" date="2020" name="Nature">
        <title>Giant virus diversity and host interactions through global metagenomics.</title>
        <authorList>
            <person name="Schulz F."/>
            <person name="Roux S."/>
            <person name="Paez-Espino D."/>
            <person name="Jungbluth S."/>
            <person name="Walsh D.A."/>
            <person name="Denef V.J."/>
            <person name="McMahon K.D."/>
            <person name="Konstantinidis K.T."/>
            <person name="Eloe-Fadrosh E.A."/>
            <person name="Kyrpides N.C."/>
            <person name="Woyke T."/>
        </authorList>
    </citation>
    <scope>NUCLEOTIDE SEQUENCE</scope>
    <source>
        <strain evidence="11">GVMAG-M-3300027833-11</strain>
    </source>
</reference>
<dbReference type="EC" id="2.7.7.7" evidence="2"/>
<feature type="compositionally biased region" description="Acidic residues" evidence="8">
    <location>
        <begin position="315"/>
        <end position="333"/>
    </location>
</feature>
<dbReference type="Gene3D" id="3.90.1600.10">
    <property type="entry name" value="Palm domain of DNA polymerase"/>
    <property type="match status" value="1"/>
</dbReference>
<dbReference type="GO" id="GO:0003887">
    <property type="term" value="F:DNA-directed DNA polymerase activity"/>
    <property type="evidence" value="ECO:0007669"/>
    <property type="project" value="UniProtKB-KW"/>
</dbReference>
<dbReference type="GO" id="GO:0008296">
    <property type="term" value="F:3'-5'-DNA exonuclease activity"/>
    <property type="evidence" value="ECO:0007669"/>
    <property type="project" value="TreeGrafter"/>
</dbReference>
<dbReference type="SMART" id="SM00486">
    <property type="entry name" value="POLBc"/>
    <property type="match status" value="1"/>
</dbReference>
<dbReference type="InterPro" id="IPR006172">
    <property type="entry name" value="DNA-dir_DNA_pol_B"/>
</dbReference>
<protein>
    <recommendedName>
        <fullName evidence="2">DNA-directed DNA polymerase</fullName>
        <ecNumber evidence="2">2.7.7.7</ecNumber>
    </recommendedName>
</protein>
<evidence type="ECO:0000256" key="2">
    <source>
        <dbReference type="ARBA" id="ARBA00012417"/>
    </source>
</evidence>
<dbReference type="GO" id="GO:0043625">
    <property type="term" value="C:delta DNA polymerase complex"/>
    <property type="evidence" value="ECO:0007669"/>
    <property type="project" value="TreeGrafter"/>
</dbReference>
<dbReference type="GO" id="GO:0003677">
    <property type="term" value="F:DNA binding"/>
    <property type="evidence" value="ECO:0007669"/>
    <property type="project" value="UniProtKB-KW"/>
</dbReference>
<dbReference type="InterPro" id="IPR036397">
    <property type="entry name" value="RNaseH_sf"/>
</dbReference>
<dbReference type="InterPro" id="IPR023211">
    <property type="entry name" value="DNA_pol_palm_dom_sf"/>
</dbReference>
<evidence type="ECO:0000256" key="8">
    <source>
        <dbReference type="SAM" id="MobiDB-lite"/>
    </source>
</evidence>
<dbReference type="EMBL" id="MN740503">
    <property type="protein sequence ID" value="QHU30033.1"/>
    <property type="molecule type" value="Genomic_DNA"/>
</dbReference>
<comment type="catalytic activity">
    <reaction evidence="7">
        <text>DNA(n) + a 2'-deoxyribonucleoside 5'-triphosphate = DNA(n+1) + diphosphate</text>
        <dbReference type="Rhea" id="RHEA:22508"/>
        <dbReference type="Rhea" id="RHEA-COMP:17339"/>
        <dbReference type="Rhea" id="RHEA-COMP:17340"/>
        <dbReference type="ChEBI" id="CHEBI:33019"/>
        <dbReference type="ChEBI" id="CHEBI:61560"/>
        <dbReference type="ChEBI" id="CHEBI:173112"/>
        <dbReference type="EC" id="2.7.7.7"/>
    </reaction>
</comment>
<accession>A0A6C0LHL5</accession>
<evidence type="ECO:0000259" key="10">
    <source>
        <dbReference type="Pfam" id="PF03104"/>
    </source>
</evidence>
<evidence type="ECO:0000256" key="1">
    <source>
        <dbReference type="ARBA" id="ARBA00005755"/>
    </source>
</evidence>
<dbReference type="Pfam" id="PF03104">
    <property type="entry name" value="DNA_pol_B_exo1"/>
    <property type="match status" value="2"/>
</dbReference>
<evidence type="ECO:0000256" key="4">
    <source>
        <dbReference type="ARBA" id="ARBA00022695"/>
    </source>
</evidence>
<dbReference type="GO" id="GO:0000166">
    <property type="term" value="F:nucleotide binding"/>
    <property type="evidence" value="ECO:0007669"/>
    <property type="project" value="InterPro"/>
</dbReference>
<dbReference type="Pfam" id="PF00136">
    <property type="entry name" value="DNA_pol_B"/>
    <property type="match status" value="1"/>
</dbReference>
<evidence type="ECO:0000313" key="11">
    <source>
        <dbReference type="EMBL" id="QHU30033.1"/>
    </source>
</evidence>
<dbReference type="InterPro" id="IPR006133">
    <property type="entry name" value="DNA-dir_DNA_pol_B_exonuc"/>
</dbReference>
<dbReference type="InterPro" id="IPR043502">
    <property type="entry name" value="DNA/RNA_pol_sf"/>
</dbReference>
<feature type="domain" description="DNA-directed DNA polymerase family B exonuclease" evidence="10">
    <location>
        <begin position="372"/>
        <end position="553"/>
    </location>
</feature>
<dbReference type="AlphaFoldDB" id="A0A6C0LHL5"/>
<dbReference type="GO" id="GO:0006287">
    <property type="term" value="P:base-excision repair, gap-filling"/>
    <property type="evidence" value="ECO:0007669"/>
    <property type="project" value="TreeGrafter"/>
</dbReference>
<dbReference type="SUPFAM" id="SSF53098">
    <property type="entry name" value="Ribonuclease H-like"/>
    <property type="match status" value="2"/>
</dbReference>
<evidence type="ECO:0000256" key="3">
    <source>
        <dbReference type="ARBA" id="ARBA00022679"/>
    </source>
</evidence>
<dbReference type="InterPro" id="IPR012337">
    <property type="entry name" value="RNaseH-like_sf"/>
</dbReference>
<dbReference type="PANTHER" id="PTHR10322">
    <property type="entry name" value="DNA POLYMERASE CATALYTIC SUBUNIT"/>
    <property type="match status" value="1"/>
</dbReference>
<evidence type="ECO:0000259" key="9">
    <source>
        <dbReference type="Pfam" id="PF00136"/>
    </source>
</evidence>
<evidence type="ECO:0000256" key="5">
    <source>
        <dbReference type="ARBA" id="ARBA00022932"/>
    </source>
</evidence>
<dbReference type="Gene3D" id="1.10.132.60">
    <property type="entry name" value="DNA polymerase family B, C-terminal domain"/>
    <property type="match status" value="1"/>
</dbReference>
<proteinExistence type="inferred from homology"/>
<keyword evidence="5" id="KW-0239">DNA-directed DNA polymerase</keyword>
<dbReference type="Gene3D" id="1.10.287.690">
    <property type="entry name" value="Helix hairpin bin"/>
    <property type="match status" value="1"/>
</dbReference>
<dbReference type="GO" id="GO:0006297">
    <property type="term" value="P:nucleotide-excision repair, DNA gap filling"/>
    <property type="evidence" value="ECO:0007669"/>
    <property type="project" value="TreeGrafter"/>
</dbReference>
<dbReference type="PRINTS" id="PR00106">
    <property type="entry name" value="DNAPOLB"/>
</dbReference>
<feature type="region of interest" description="Disordered" evidence="8">
    <location>
        <begin position="314"/>
        <end position="341"/>
    </location>
</feature>
<dbReference type="SUPFAM" id="SSF56672">
    <property type="entry name" value="DNA/RNA polymerases"/>
    <property type="match status" value="1"/>
</dbReference>
<dbReference type="InterPro" id="IPR050240">
    <property type="entry name" value="DNA_pol_type-B"/>
</dbReference>
<feature type="domain" description="DNA-directed DNA polymerase family B exonuclease" evidence="10">
    <location>
        <begin position="155"/>
        <end position="244"/>
    </location>
</feature>
<keyword evidence="3" id="KW-0808">Transferase</keyword>
<keyword evidence="4" id="KW-0548">Nucleotidyltransferase</keyword>
<keyword evidence="6" id="KW-0238">DNA-binding</keyword>
<dbReference type="GO" id="GO:0045004">
    <property type="term" value="P:DNA replication proofreading"/>
    <property type="evidence" value="ECO:0007669"/>
    <property type="project" value="TreeGrafter"/>
</dbReference>
<sequence>MATKTNCSFRLLTFNAYDEDVISRQCIDKNFLIQMFGITESGETVSVIAENFTPYFYVKVPDDWNTSHKAQLLGELYGAVGSQYYMDSIVKSTLLKRKKLYGFNAGKQCKFIRLDFSNEMAMRKFKNLFYSNVVEDGENRRMLTQFYCAGTMLELYEANIPPLLRFFHTKEIKPSGWIILPSKYTNRVPTHKKQTTCKYEFTVDWKRIISDPDNEKQVPYKIMSFDIEASSSHGDFPLAKKNYKKLAQNMVDVWIDVEDCEQNRELLERIIRTAFNYSYQPVYGVDRVYPKEEPIESMVDGLINAVLNRKIMNDSFDDDDDENSDSDDDENSVADEGVGDGNVEDAVFSKYKKQKKIKTGMTIQEILMSDKVDRDTKINSINLELTKTFPPLKGDEVTFIGSTFWKYGEEKPYLNHCIVKDTCTDLGQVQNSQFDSYPTEKQVMLAWTKLIQKEDPDIVIGYNIFGFDYPFMYTRSKELGITSEFLKMSRNNEEVCWKKDWKTGKMKIEENTIVIASGQHDIKFIKMNGRLQVDMYNYFRRDYNLTSYKLDHVSGYFIGDGVRSVVHEDDNTTKIASKNLSGLEVGSYINFEEEAHSVDSYKDGQKFNVIKIDQENNSFWINGHEQPDMAKKVRWGLAKDDVTPQDIFRMTNEGPKERYLIAKYCIQDCNLVHYLMNKIDVITGYTEMASLCSVPMDFLVMRGQGIKLTSYIAKKCREKGTLMPVLDKANSDEGYEGAIVLPPKSDLYLDDPVACVDYSSLYPSSMISENISPDSKVLTKEYDLDGNLIEETGETDENGVYIYDNMEGYKYVNVTYDTYKWQKKNPSNPKSAMEKVKVGYKTCRYAQFPKGELAILPAILEECLAARKSTRKQIPLQTNEFMKNVLDKRQLSIKVTANSIYGQTGAKTSTFYEKDVAASTTATGRKLLTYGQRVIEEAYKNRVVDTKDYGKVKTNAEYVYGDTDSVFFKFNLEELDGTPIKGQKALEITIQLSIEAGELASKFLKNPHDLEYEKTFLPFCLLSKKRYVGMLYEHDPHSCKRKSMGIVLKRRDNAPVVKDIYGGVVDILMKDKDIEKAAEFLQESLAKLIDGEVPIDKLIITKSLRGNYKNPKQIAHKVLADRIGRRDPGNKPGPGDRIPFVYFEHENKKALQGEKIELPGFVIENNLDIDYAHYITNQVMKPIQQVFALVLERMKSFKKVKGATLRRWYKQLSELRSKYPDEETYQRRLSTLRNKEVKALLFDSYLVRIKNKNNGNNTVADYFNFA</sequence>
<dbReference type="Gene3D" id="3.30.342.10">
    <property type="entry name" value="DNA Polymerase, chain B, domain 1"/>
    <property type="match status" value="1"/>
</dbReference>
<comment type="similarity">
    <text evidence="1">Belongs to the DNA polymerase type-B family.</text>
</comment>
<dbReference type="PANTHER" id="PTHR10322:SF23">
    <property type="entry name" value="DNA POLYMERASE DELTA CATALYTIC SUBUNIT"/>
    <property type="match status" value="1"/>
</dbReference>
<dbReference type="InterPro" id="IPR006134">
    <property type="entry name" value="DNA-dir_DNA_pol_B_multi_dom"/>
</dbReference>
<feature type="domain" description="DNA-directed DNA polymerase family B multifunctional" evidence="9">
    <location>
        <begin position="694"/>
        <end position="1188"/>
    </location>
</feature>
<organism evidence="11">
    <name type="scientific">viral metagenome</name>
    <dbReference type="NCBI Taxonomy" id="1070528"/>
    <lineage>
        <taxon>unclassified sequences</taxon>
        <taxon>metagenomes</taxon>
        <taxon>organismal metagenomes</taxon>
    </lineage>
</organism>
<name>A0A6C0LHL5_9ZZZZ</name>
<evidence type="ECO:0000256" key="7">
    <source>
        <dbReference type="ARBA" id="ARBA00049244"/>
    </source>
</evidence>
<dbReference type="InterPro" id="IPR042087">
    <property type="entry name" value="DNA_pol_B_thumb"/>
</dbReference>
<evidence type="ECO:0000256" key="6">
    <source>
        <dbReference type="ARBA" id="ARBA00023125"/>
    </source>
</evidence>
<dbReference type="Gene3D" id="3.30.420.10">
    <property type="entry name" value="Ribonuclease H-like superfamily/Ribonuclease H"/>
    <property type="match status" value="2"/>
</dbReference>